<accession>A0A6G0VSM2</accession>
<dbReference type="InterPro" id="IPR012337">
    <property type="entry name" value="RNaseH-like_sf"/>
</dbReference>
<dbReference type="EMBL" id="VUJU01012368">
    <property type="protein sequence ID" value="KAF0707863.1"/>
    <property type="molecule type" value="Genomic_DNA"/>
</dbReference>
<evidence type="ECO:0000259" key="2">
    <source>
        <dbReference type="Pfam" id="PF21788"/>
    </source>
</evidence>
<organism evidence="3 4">
    <name type="scientific">Aphis craccivora</name>
    <name type="common">Cowpea aphid</name>
    <dbReference type="NCBI Taxonomy" id="307492"/>
    <lineage>
        <taxon>Eukaryota</taxon>
        <taxon>Metazoa</taxon>
        <taxon>Ecdysozoa</taxon>
        <taxon>Arthropoda</taxon>
        <taxon>Hexapoda</taxon>
        <taxon>Insecta</taxon>
        <taxon>Pterygota</taxon>
        <taxon>Neoptera</taxon>
        <taxon>Paraneoptera</taxon>
        <taxon>Hemiptera</taxon>
        <taxon>Sternorrhyncha</taxon>
        <taxon>Aphidomorpha</taxon>
        <taxon>Aphidoidea</taxon>
        <taxon>Aphididae</taxon>
        <taxon>Aphidini</taxon>
        <taxon>Aphis</taxon>
        <taxon>Aphis</taxon>
    </lineage>
</organism>
<feature type="non-terminal residue" evidence="3">
    <location>
        <position position="1"/>
    </location>
</feature>
<dbReference type="InterPro" id="IPR052958">
    <property type="entry name" value="IFN-induced_PKR_regulator"/>
</dbReference>
<evidence type="ECO:0000259" key="1">
    <source>
        <dbReference type="Pfam" id="PF05699"/>
    </source>
</evidence>
<dbReference type="Proteomes" id="UP000478052">
    <property type="component" value="Unassembled WGS sequence"/>
</dbReference>
<keyword evidence="4" id="KW-1185">Reference proteome</keyword>
<proteinExistence type="predicted"/>
<dbReference type="PANTHER" id="PTHR46289">
    <property type="entry name" value="52 KDA REPRESSOR OF THE INHIBITOR OF THE PROTEIN KINASE-LIKE PROTEIN-RELATED"/>
    <property type="match status" value="1"/>
</dbReference>
<sequence length="419" mass="48271">LNRCASKLTVAHIYPGPFQKMRVCYATQVFSATVAAGMRNCIMNGTLSSAANTTVNFIDDMDKLFDLLNLKPKDVVETKIIEHMKFLNGWQITINSLLQLWEDVQTPQYVLFTYRLKDCLENLFGNFRNQNGNNHSEGSNCLEYLDEILTNLGDTTSPLSNAVLFLEKSPFNYITIYRQYCNLKSFNFIFALTVLKPILIQIRIVSTKLQSPDLDLLAAVSIVEALKKSLTDLRTDEDNYSTLFDKVLDMFLDDLLNGLEERFSQETLLLISAIGRLLQFNMHEHDLTLFSNRFNLNDSELETELRLLKSLPEFEIGKTSKTIYQWLNNLSNNNLCNSFQNIYIILTHFVTMPVTSCSCERSFSKLSLVKTKLRSCMTQDRLESMMLVFVEQKLASELDLEDIIEKFKHLNNTQRRLEL</sequence>
<gene>
    <name evidence="3" type="ORF">FWK35_00034416</name>
</gene>
<evidence type="ECO:0000313" key="3">
    <source>
        <dbReference type="EMBL" id="KAF0707863.1"/>
    </source>
</evidence>
<dbReference type="InterPro" id="IPR048366">
    <property type="entry name" value="TNP-like_GBD"/>
</dbReference>
<comment type="caution">
    <text evidence="3">The sequence shown here is derived from an EMBL/GenBank/DDBJ whole genome shotgun (WGS) entry which is preliminary data.</text>
</comment>
<dbReference type="Pfam" id="PF05699">
    <property type="entry name" value="Dimer_Tnp_hAT"/>
    <property type="match status" value="1"/>
</dbReference>
<protein>
    <submittedName>
        <fullName evidence="3">Zinc finger MYM-type protein 6-like</fullName>
    </submittedName>
</protein>
<reference evidence="3 4" key="1">
    <citation type="submission" date="2019-08" db="EMBL/GenBank/DDBJ databases">
        <title>Whole genome of Aphis craccivora.</title>
        <authorList>
            <person name="Voronova N.V."/>
            <person name="Shulinski R.S."/>
            <person name="Bandarenka Y.V."/>
            <person name="Zhorov D.G."/>
            <person name="Warner D."/>
        </authorList>
    </citation>
    <scope>NUCLEOTIDE SEQUENCE [LARGE SCALE GENOMIC DNA]</scope>
    <source>
        <strain evidence="3">180601</strain>
        <tissue evidence="3">Whole Body</tissue>
    </source>
</reference>
<dbReference type="SUPFAM" id="SSF53098">
    <property type="entry name" value="Ribonuclease H-like"/>
    <property type="match status" value="1"/>
</dbReference>
<dbReference type="AlphaFoldDB" id="A0A6G0VSM2"/>
<dbReference type="PANTHER" id="PTHR46289:SF14">
    <property type="entry name" value="DUF4371 DOMAIN-CONTAINING PROTEIN"/>
    <property type="match status" value="1"/>
</dbReference>
<dbReference type="InterPro" id="IPR008906">
    <property type="entry name" value="HATC_C_dom"/>
</dbReference>
<name>A0A6G0VSM2_APHCR</name>
<feature type="domain" description="HAT C-terminal dimerisation" evidence="1">
    <location>
        <begin position="334"/>
        <end position="392"/>
    </location>
</feature>
<dbReference type="GO" id="GO:0046983">
    <property type="term" value="F:protein dimerization activity"/>
    <property type="evidence" value="ECO:0007669"/>
    <property type="project" value="InterPro"/>
</dbReference>
<dbReference type="OrthoDB" id="6625806at2759"/>
<dbReference type="Pfam" id="PF21788">
    <property type="entry name" value="TNP-like_GBD"/>
    <property type="match status" value="1"/>
</dbReference>
<evidence type="ECO:0000313" key="4">
    <source>
        <dbReference type="Proteomes" id="UP000478052"/>
    </source>
</evidence>
<feature type="domain" description="Transposable element P transposase-like GTP-binding insertion" evidence="2">
    <location>
        <begin position="5"/>
        <end position="71"/>
    </location>
</feature>